<geneLocation type="plasmid" evidence="2">
    <name>prccge525b</name>
</geneLocation>
<dbReference type="KEGG" id="rjg:CCGE525_36125"/>
<organism evidence="1 2">
    <name type="scientific">Rhizobium jaguaris</name>
    <dbReference type="NCBI Taxonomy" id="1312183"/>
    <lineage>
        <taxon>Bacteria</taxon>
        <taxon>Pseudomonadati</taxon>
        <taxon>Pseudomonadota</taxon>
        <taxon>Alphaproteobacteria</taxon>
        <taxon>Hyphomicrobiales</taxon>
        <taxon>Rhizobiaceae</taxon>
        <taxon>Rhizobium/Agrobacterium group</taxon>
        <taxon>Rhizobium</taxon>
    </lineage>
</organism>
<dbReference type="OrthoDB" id="7475629at2"/>
<sequence>MSQNLSLAHSYAVPLACTLMVPVTLFQVEGQYGVLPSAELEDDEVETLAEYDPFEYGPAH</sequence>
<protein>
    <submittedName>
        <fullName evidence="1">Uncharacterized protein</fullName>
    </submittedName>
</protein>
<evidence type="ECO:0000313" key="2">
    <source>
        <dbReference type="Proteomes" id="UP000282195"/>
    </source>
</evidence>
<accession>A0A387FYP4</accession>
<dbReference type="EMBL" id="CP032696">
    <property type="protein sequence ID" value="AYG64180.1"/>
    <property type="molecule type" value="Genomic_DNA"/>
</dbReference>
<gene>
    <name evidence="1" type="ORF">CCGE525_36125</name>
</gene>
<name>A0A387FYP4_9HYPH</name>
<proteinExistence type="predicted"/>
<dbReference type="RefSeq" id="WP_120709077.1">
    <property type="nucleotide sequence ID" value="NZ_CP032696.1"/>
</dbReference>
<keyword evidence="2" id="KW-1185">Reference proteome</keyword>
<dbReference type="Proteomes" id="UP000282195">
    <property type="component" value="Plasmid pRCCGE525b"/>
</dbReference>
<reference evidence="1 2" key="1">
    <citation type="submission" date="2018-10" db="EMBL/GenBank/DDBJ databases">
        <title>Rhizobium etli, R. leguminosarum and a new Rhizobium genospecies from Phaseolus dumosus.</title>
        <authorList>
            <person name="Ramirez-Puebla S.T."/>
            <person name="Rogel-Hernandez M.A."/>
            <person name="Guerrero G."/>
            <person name="Ormeno-Orrillo E."/>
            <person name="Martinez-Romero J.C."/>
            <person name="Negrete-Yankelevich S."/>
            <person name="Martinez-Romero E."/>
        </authorList>
    </citation>
    <scope>NUCLEOTIDE SEQUENCE [LARGE SCALE GENOMIC DNA]</scope>
    <source>
        <strain evidence="1 2">CCGE525</strain>
        <plasmid evidence="2">prccge525b</plasmid>
    </source>
</reference>
<dbReference type="AlphaFoldDB" id="A0A387FYP4"/>
<evidence type="ECO:0000313" key="1">
    <source>
        <dbReference type="EMBL" id="AYG64180.1"/>
    </source>
</evidence>
<keyword evidence="1" id="KW-0614">Plasmid</keyword>